<dbReference type="CDD" id="cd00200">
    <property type="entry name" value="WD40"/>
    <property type="match status" value="1"/>
</dbReference>
<keyword evidence="2" id="KW-0677">Repeat</keyword>
<feature type="region of interest" description="Disordered" evidence="4">
    <location>
        <begin position="8"/>
        <end position="34"/>
    </location>
</feature>
<feature type="repeat" description="WD" evidence="3">
    <location>
        <begin position="129"/>
        <end position="171"/>
    </location>
</feature>
<proteinExistence type="predicted"/>
<keyword evidence="1 3" id="KW-0853">WD repeat</keyword>
<dbReference type="PANTHER" id="PTHR44566:SF1">
    <property type="entry name" value="WD REPEAT-CONTAINING PROTEIN 25"/>
    <property type="match status" value="1"/>
</dbReference>
<evidence type="ECO:0000313" key="5">
    <source>
        <dbReference type="EMBL" id="PKA50102.1"/>
    </source>
</evidence>
<dbReference type="EMBL" id="KZ452031">
    <property type="protein sequence ID" value="PKA50102.1"/>
    <property type="molecule type" value="Genomic_DNA"/>
</dbReference>
<protein>
    <submittedName>
        <fullName evidence="5">Protein Mut11</fullName>
    </submittedName>
</protein>
<dbReference type="PANTHER" id="PTHR44566">
    <property type="entry name" value="TRANSDUCIN/WD40 REPEAT-LIKE SUPERFAMILY PROTEIN"/>
    <property type="match status" value="1"/>
</dbReference>
<dbReference type="STRING" id="1088818.A0A2I0A3H3"/>
<reference evidence="5 6" key="1">
    <citation type="journal article" date="2017" name="Nature">
        <title>The Apostasia genome and the evolution of orchids.</title>
        <authorList>
            <person name="Zhang G.Q."/>
            <person name="Liu K.W."/>
            <person name="Li Z."/>
            <person name="Lohaus R."/>
            <person name="Hsiao Y.Y."/>
            <person name="Niu S.C."/>
            <person name="Wang J.Y."/>
            <person name="Lin Y.C."/>
            <person name="Xu Q."/>
            <person name="Chen L.J."/>
            <person name="Yoshida K."/>
            <person name="Fujiwara S."/>
            <person name="Wang Z.W."/>
            <person name="Zhang Y.Q."/>
            <person name="Mitsuda N."/>
            <person name="Wang M."/>
            <person name="Liu G.H."/>
            <person name="Pecoraro L."/>
            <person name="Huang H.X."/>
            <person name="Xiao X.J."/>
            <person name="Lin M."/>
            <person name="Wu X.Y."/>
            <person name="Wu W.L."/>
            <person name="Chen Y.Y."/>
            <person name="Chang S.B."/>
            <person name="Sakamoto S."/>
            <person name="Ohme-Takagi M."/>
            <person name="Yagi M."/>
            <person name="Zeng S.J."/>
            <person name="Shen C.Y."/>
            <person name="Yeh C.M."/>
            <person name="Luo Y.B."/>
            <person name="Tsai W.C."/>
            <person name="Van de Peer Y."/>
            <person name="Liu Z.J."/>
        </authorList>
    </citation>
    <scope>NUCLEOTIDE SEQUENCE [LARGE SCALE GENOMIC DNA]</scope>
    <source>
        <strain evidence="6">cv. Shenzhen</strain>
        <tissue evidence="5">Stem</tissue>
    </source>
</reference>
<feature type="repeat" description="WD" evidence="3">
    <location>
        <begin position="215"/>
        <end position="257"/>
    </location>
</feature>
<name>A0A2I0A3H3_9ASPA</name>
<dbReference type="SUPFAM" id="SSF50978">
    <property type="entry name" value="WD40 repeat-like"/>
    <property type="match status" value="1"/>
</dbReference>
<dbReference type="InterPro" id="IPR053053">
    <property type="entry name" value="WD_repeat_protein"/>
</dbReference>
<accession>A0A2I0A3H3</accession>
<keyword evidence="6" id="KW-1185">Reference proteome</keyword>
<evidence type="ECO:0000313" key="6">
    <source>
        <dbReference type="Proteomes" id="UP000236161"/>
    </source>
</evidence>
<dbReference type="AlphaFoldDB" id="A0A2I0A3H3"/>
<evidence type="ECO:0000256" key="2">
    <source>
        <dbReference type="ARBA" id="ARBA00022737"/>
    </source>
</evidence>
<gene>
    <name evidence="5" type="primary">Mut11</name>
    <name evidence="5" type="ORF">AXF42_Ash019620</name>
</gene>
<dbReference type="InterPro" id="IPR036322">
    <property type="entry name" value="WD40_repeat_dom_sf"/>
</dbReference>
<sequence>MDLLCRAYGNSSDEEEGNNLHPTHPFKRSRSEGNPCHGIPSWPEITSHGYESSGLSRETSVVAGRYISKRERAMFSASSRPPDSPPMDVKPLGTLPDLHLPGDISMLLKSQRKTNMHFNDISESSRIVLNGHIKAVNSIQWSQSHAHLLASAGMDQSVFVWNVWSKDQKRACSFSHHKAAVKDVRWCPQGLFLLSCGYDCSSRLTDIEKGVETQIFKEDQVVDSIRFHPENPNLFLSGGLKGFLRLWDTRVEKVVHEYLKHLGPILDVEFSTDGKYFISSTDTSRSNISENAIIIWDVSRQIPLSNQVYTEAFTCPCVRYHPVDASFVAQSNGNYIAIFSASPPFKLDRYKRYESHGVWGYPIKCNFSRNGKELASGSSDGHIYFYDYKSTRLIQKVKAFEEPCLDVAFHPSIPNVVASCSWSGEISVFH</sequence>
<dbReference type="PROSITE" id="PS50294">
    <property type="entry name" value="WD_REPEATS_REGION"/>
    <property type="match status" value="1"/>
</dbReference>
<dbReference type="InterPro" id="IPR001680">
    <property type="entry name" value="WD40_rpt"/>
</dbReference>
<dbReference type="OrthoDB" id="256303at2759"/>
<dbReference type="PROSITE" id="PS50082">
    <property type="entry name" value="WD_REPEATS_2"/>
    <property type="match status" value="2"/>
</dbReference>
<evidence type="ECO:0000256" key="1">
    <source>
        <dbReference type="ARBA" id="ARBA00022574"/>
    </source>
</evidence>
<dbReference type="InterPro" id="IPR015943">
    <property type="entry name" value="WD40/YVTN_repeat-like_dom_sf"/>
</dbReference>
<dbReference type="SMART" id="SM00320">
    <property type="entry name" value="WD40"/>
    <property type="match status" value="6"/>
</dbReference>
<dbReference type="Pfam" id="PF00400">
    <property type="entry name" value="WD40"/>
    <property type="match status" value="5"/>
</dbReference>
<dbReference type="Gene3D" id="2.130.10.10">
    <property type="entry name" value="YVTN repeat-like/Quinoprotein amine dehydrogenase"/>
    <property type="match status" value="1"/>
</dbReference>
<evidence type="ECO:0000256" key="3">
    <source>
        <dbReference type="PROSITE-ProRule" id="PRU00221"/>
    </source>
</evidence>
<dbReference type="Proteomes" id="UP000236161">
    <property type="component" value="Unassembled WGS sequence"/>
</dbReference>
<organism evidence="5 6">
    <name type="scientific">Apostasia shenzhenica</name>
    <dbReference type="NCBI Taxonomy" id="1088818"/>
    <lineage>
        <taxon>Eukaryota</taxon>
        <taxon>Viridiplantae</taxon>
        <taxon>Streptophyta</taxon>
        <taxon>Embryophyta</taxon>
        <taxon>Tracheophyta</taxon>
        <taxon>Spermatophyta</taxon>
        <taxon>Magnoliopsida</taxon>
        <taxon>Liliopsida</taxon>
        <taxon>Asparagales</taxon>
        <taxon>Orchidaceae</taxon>
        <taxon>Apostasioideae</taxon>
        <taxon>Apostasia</taxon>
    </lineage>
</organism>
<evidence type="ECO:0000256" key="4">
    <source>
        <dbReference type="SAM" id="MobiDB-lite"/>
    </source>
</evidence>
<dbReference type="PROSITE" id="PS00678">
    <property type="entry name" value="WD_REPEATS_1"/>
    <property type="match status" value="1"/>
</dbReference>
<dbReference type="InterPro" id="IPR019775">
    <property type="entry name" value="WD40_repeat_CS"/>
</dbReference>